<keyword evidence="4 8" id="KW-0472">Membrane</keyword>
<keyword evidence="3 8" id="KW-1133">Transmembrane helix</keyword>
<evidence type="ECO:0000313" key="12">
    <source>
        <dbReference type="Proteomes" id="UP000242999"/>
    </source>
</evidence>
<accession>A0A1H6RLX8</accession>
<evidence type="ECO:0000256" key="7">
    <source>
        <dbReference type="PROSITE-ProRule" id="PRU00284"/>
    </source>
</evidence>
<dbReference type="OrthoDB" id="6092731at2"/>
<keyword evidence="2 8" id="KW-0812">Transmembrane</keyword>
<evidence type="ECO:0000259" key="10">
    <source>
        <dbReference type="PROSITE" id="PS50885"/>
    </source>
</evidence>
<dbReference type="SUPFAM" id="SSF58104">
    <property type="entry name" value="Methyl-accepting chemotaxis protein (MCP) signaling domain"/>
    <property type="match status" value="1"/>
</dbReference>
<evidence type="ECO:0000256" key="5">
    <source>
        <dbReference type="ARBA" id="ARBA00023224"/>
    </source>
</evidence>
<evidence type="ECO:0000256" key="2">
    <source>
        <dbReference type="ARBA" id="ARBA00022692"/>
    </source>
</evidence>
<evidence type="ECO:0000256" key="8">
    <source>
        <dbReference type="SAM" id="Phobius"/>
    </source>
</evidence>
<dbReference type="SMART" id="SM00283">
    <property type="entry name" value="MA"/>
    <property type="match status" value="1"/>
</dbReference>
<proteinExistence type="inferred from homology"/>
<evidence type="ECO:0000256" key="4">
    <source>
        <dbReference type="ARBA" id="ARBA00023136"/>
    </source>
</evidence>
<protein>
    <submittedName>
        <fullName evidence="11">Methyl-accepting chemotaxis protein</fullName>
    </submittedName>
</protein>
<name>A0A1H6RLX8_9GAMM</name>
<dbReference type="CDD" id="cd06225">
    <property type="entry name" value="HAMP"/>
    <property type="match status" value="1"/>
</dbReference>
<dbReference type="SMART" id="SM00304">
    <property type="entry name" value="HAMP"/>
    <property type="match status" value="1"/>
</dbReference>
<dbReference type="RefSeq" id="WP_093308949.1">
    <property type="nucleotide sequence ID" value="NZ_FNYH01000004.1"/>
</dbReference>
<dbReference type="GO" id="GO:0007165">
    <property type="term" value="P:signal transduction"/>
    <property type="evidence" value="ECO:0007669"/>
    <property type="project" value="UniProtKB-KW"/>
</dbReference>
<evidence type="ECO:0000259" key="9">
    <source>
        <dbReference type="PROSITE" id="PS50111"/>
    </source>
</evidence>
<dbReference type="InterPro" id="IPR004089">
    <property type="entry name" value="MCPsignal_dom"/>
</dbReference>
<gene>
    <name evidence="11" type="ORF">SAMN05421831_10472</name>
</gene>
<dbReference type="EMBL" id="FNYH01000004">
    <property type="protein sequence ID" value="SEI55496.1"/>
    <property type="molecule type" value="Genomic_DNA"/>
</dbReference>
<evidence type="ECO:0000313" key="11">
    <source>
        <dbReference type="EMBL" id="SEI55496.1"/>
    </source>
</evidence>
<feature type="transmembrane region" description="Helical" evidence="8">
    <location>
        <begin position="277"/>
        <end position="298"/>
    </location>
</feature>
<evidence type="ECO:0000256" key="3">
    <source>
        <dbReference type="ARBA" id="ARBA00022989"/>
    </source>
</evidence>
<evidence type="ECO:0000256" key="6">
    <source>
        <dbReference type="ARBA" id="ARBA00029447"/>
    </source>
</evidence>
<dbReference type="Pfam" id="PF00015">
    <property type="entry name" value="MCPsignal"/>
    <property type="match status" value="1"/>
</dbReference>
<organism evidence="11 12">
    <name type="scientific">Allopseudospirillum japonicum</name>
    <dbReference type="NCBI Taxonomy" id="64971"/>
    <lineage>
        <taxon>Bacteria</taxon>
        <taxon>Pseudomonadati</taxon>
        <taxon>Pseudomonadota</taxon>
        <taxon>Gammaproteobacteria</taxon>
        <taxon>Oceanospirillales</taxon>
        <taxon>Oceanospirillaceae</taxon>
        <taxon>Allopseudospirillum</taxon>
    </lineage>
</organism>
<dbReference type="FunFam" id="1.10.287.950:FF:000001">
    <property type="entry name" value="Methyl-accepting chemotaxis sensory transducer"/>
    <property type="match status" value="1"/>
</dbReference>
<feature type="domain" description="HAMP" evidence="10">
    <location>
        <begin position="302"/>
        <end position="356"/>
    </location>
</feature>
<keyword evidence="5 7" id="KW-0807">Transducer</keyword>
<reference evidence="12" key="1">
    <citation type="submission" date="2016-10" db="EMBL/GenBank/DDBJ databases">
        <authorList>
            <person name="Varghese N."/>
            <person name="Submissions S."/>
        </authorList>
    </citation>
    <scope>NUCLEOTIDE SEQUENCE [LARGE SCALE GENOMIC DNA]</scope>
    <source>
        <strain evidence="12">DSM 7165</strain>
    </source>
</reference>
<feature type="domain" description="Methyl-accepting transducer" evidence="9">
    <location>
        <begin position="361"/>
        <end position="597"/>
    </location>
</feature>
<comment type="similarity">
    <text evidence="6">Belongs to the methyl-accepting chemotaxis (MCP) protein family.</text>
</comment>
<comment type="subcellular location">
    <subcellularLocation>
        <location evidence="1">Membrane</location>
        <topology evidence="1">Multi-pass membrane protein</topology>
    </subcellularLocation>
</comment>
<dbReference type="STRING" id="64971.SAMN05421831_10472"/>
<dbReference type="PANTHER" id="PTHR32089:SF119">
    <property type="entry name" value="METHYL-ACCEPTING CHEMOTAXIS PROTEIN CTPL"/>
    <property type="match status" value="1"/>
</dbReference>
<dbReference type="AlphaFoldDB" id="A0A1H6RLX8"/>
<dbReference type="Proteomes" id="UP000242999">
    <property type="component" value="Unassembled WGS sequence"/>
</dbReference>
<dbReference type="PROSITE" id="PS50111">
    <property type="entry name" value="CHEMOTAXIS_TRANSDUC_2"/>
    <property type="match status" value="1"/>
</dbReference>
<dbReference type="Gene3D" id="1.10.287.950">
    <property type="entry name" value="Methyl-accepting chemotaxis protein"/>
    <property type="match status" value="1"/>
</dbReference>
<dbReference type="CDD" id="cd11386">
    <property type="entry name" value="MCP_signal"/>
    <property type="match status" value="1"/>
</dbReference>
<evidence type="ECO:0000256" key="1">
    <source>
        <dbReference type="ARBA" id="ARBA00004141"/>
    </source>
</evidence>
<keyword evidence="12" id="KW-1185">Reference proteome</keyword>
<dbReference type="PROSITE" id="PS50885">
    <property type="entry name" value="HAMP"/>
    <property type="match status" value="1"/>
</dbReference>
<dbReference type="GO" id="GO:0016020">
    <property type="term" value="C:membrane"/>
    <property type="evidence" value="ECO:0007669"/>
    <property type="project" value="UniProtKB-SubCell"/>
</dbReference>
<sequence>MLPLTLRHKLFAILALVMLGFILMGAFAIRNLDALTHIMHNSKALHTQALALTQLENRLLQLEGHQQTQQGLQTYQTQIQSLQTFAQQTLTQAADFFASQPQTKASAQVLQSLQQPLAEYLTSAQAWAQGRANLGFEQTQSQYTGLLANLHTSAVRLADEVSIFGQLASRLREVRNAEKDVFMKANMAAYRYWQTRLTQLKNDMAGLGFLEIYQEVTQAYQVAAEASMQQQLELARLDALLETQGQEVNRKLTAQVAQVVQVYVPQATQAAQVSARWLYSLMLTVSISLTLVVAGVMLSTQRGIERQLARLLAALHQIAEGDLSHKLPFQPDSQEEFNQLAGAVNRTQDDLSQLVMHLLAANQQLQHMAQAMAQVAHTLQEDSHSMTDKSALLVSATTQINAATEYLATNTQAVSQAAQGADTSAHSGGQVIGEALHALSDVAQVVEQVASVVEALGVSSGEIDTVIELIEGVAEQTNLLALNAAIEAARAGEAGRGFAVVADEVRSLAEQTVRATGDITAKVEGIQQQAQSLLAAMHTSRQRVQEGRHLGDKAIHSVQVIEKQIRYASQKTQEIQHSVHEVAQTTHQMSTEMDAIAALIQQHKVVAQEVLQSTQELHQQADAVQHLVARFKLS</sequence>
<dbReference type="GO" id="GO:0006935">
    <property type="term" value="P:chemotaxis"/>
    <property type="evidence" value="ECO:0007669"/>
    <property type="project" value="UniProtKB-ARBA"/>
</dbReference>
<dbReference type="InterPro" id="IPR003660">
    <property type="entry name" value="HAMP_dom"/>
</dbReference>
<dbReference type="PANTHER" id="PTHR32089">
    <property type="entry name" value="METHYL-ACCEPTING CHEMOTAXIS PROTEIN MCPB"/>
    <property type="match status" value="1"/>
</dbReference>